<dbReference type="SUPFAM" id="SSF53187">
    <property type="entry name" value="Zn-dependent exopeptidases"/>
    <property type="match status" value="1"/>
</dbReference>
<dbReference type="SMART" id="SM00287">
    <property type="entry name" value="SH3b"/>
    <property type="match status" value="5"/>
</dbReference>
<evidence type="ECO:0000313" key="5">
    <source>
        <dbReference type="Proteomes" id="UP000076567"/>
    </source>
</evidence>
<dbReference type="CDD" id="cd02696">
    <property type="entry name" value="MurNAc-LAA"/>
    <property type="match status" value="1"/>
</dbReference>
<protein>
    <recommendedName>
        <fullName evidence="3">SH3b domain-containing protein</fullName>
    </recommendedName>
</protein>
<dbReference type="GO" id="GO:0071555">
    <property type="term" value="P:cell wall organization"/>
    <property type="evidence" value="ECO:0007669"/>
    <property type="project" value="UniProtKB-KW"/>
</dbReference>
<dbReference type="InterPro" id="IPR002508">
    <property type="entry name" value="MurNAc-LAA_cat"/>
</dbReference>
<dbReference type="GO" id="GO:0008745">
    <property type="term" value="F:N-acetylmuramoyl-L-alanine amidase activity"/>
    <property type="evidence" value="ECO:0007669"/>
    <property type="project" value="InterPro"/>
</dbReference>
<dbReference type="AlphaFoldDB" id="A0A163Q0Q9"/>
<sequence>MYTQTLKANVHKGATDTYPIVLTLDLNSKVKVIDRFINAKDEEWSRVLVNGMSGWVLTSSLSSKISNSVIKQNTTKTLYVSQHNLAVRKGASNVYPTIATLKQNQKVTIIDEHNSSSGKWYRLKLSSKSFGWVPAKHLSPQQIKATKITVKVTSAIVRSGASTTYKKVSTLPKGKSFNVIDTFINSKNETWYRIEYSKKRYGWISSTVVSGGSPAIKTTSKYVGTKNAYIYRGADLSYKVTNKLSYGEKLSILGEFTNKSTGHKWLQVRTNAGVTGWTPSWELYNSLKSMPHLYSVSSTKLYKSASSSSSSAGSIAAGTPLIKLWSLNNWYNVETTSGVRGWILKENVSSTSPKGLLNPVITKISSTTHHIQWEKASAISSIKYTVPATNQLLISGDIASIQLPGNVTGIVDTKIIKNNNGTKSLLVVLHANYTFTLRNYENALNLKVMPKGLKGKKIIVDAGHGDYDPGAIGPSGVKEKDVNLAVAKYLKAELERSGASVLLTRSSDVFLELSERTDISNKSDYDAFVSIHSNSFSSTSRGTETFYNTSENFNGSQSHFLARDVQAALSKELGTYNRGYTNNDFYVTRENELPSILVELAYLSNPKEEKLLKSDSFRRDAATGIRIGLQNFFN</sequence>
<dbReference type="GO" id="GO:0009253">
    <property type="term" value="P:peptidoglycan catabolic process"/>
    <property type="evidence" value="ECO:0007669"/>
    <property type="project" value="InterPro"/>
</dbReference>
<comment type="caution">
    <text evidence="4">The sequence shown here is derived from an EMBL/GenBank/DDBJ whole genome shotgun (WGS) entry which is preliminary data.</text>
</comment>
<dbReference type="PANTHER" id="PTHR30404:SF0">
    <property type="entry name" value="N-ACETYLMURAMOYL-L-ALANINE AMIDASE AMIC"/>
    <property type="match status" value="1"/>
</dbReference>
<dbReference type="GO" id="GO:0030288">
    <property type="term" value="C:outer membrane-bounded periplasmic space"/>
    <property type="evidence" value="ECO:0007669"/>
    <property type="project" value="TreeGrafter"/>
</dbReference>
<evidence type="ECO:0000259" key="3">
    <source>
        <dbReference type="PROSITE" id="PS51781"/>
    </source>
</evidence>
<proteinExistence type="predicted"/>
<evidence type="ECO:0000256" key="2">
    <source>
        <dbReference type="ARBA" id="ARBA00023316"/>
    </source>
</evidence>
<evidence type="ECO:0000256" key="1">
    <source>
        <dbReference type="ARBA" id="ARBA00022801"/>
    </source>
</evidence>
<keyword evidence="5" id="KW-1185">Reference proteome</keyword>
<keyword evidence="1" id="KW-0378">Hydrolase</keyword>
<name>A0A163Q0Q9_9BACL</name>
<dbReference type="InterPro" id="IPR003646">
    <property type="entry name" value="SH3-like_bac-type"/>
</dbReference>
<dbReference type="InterPro" id="IPR050695">
    <property type="entry name" value="N-acetylmuramoyl_amidase_3"/>
</dbReference>
<dbReference type="Pfam" id="PF08239">
    <property type="entry name" value="SH3_3"/>
    <property type="match status" value="5"/>
</dbReference>
<feature type="domain" description="SH3b" evidence="3">
    <location>
        <begin position="145"/>
        <end position="213"/>
    </location>
</feature>
<accession>A0A163Q0Q9</accession>
<dbReference type="PANTHER" id="PTHR30404">
    <property type="entry name" value="N-ACETYLMURAMOYL-L-ALANINE AMIDASE"/>
    <property type="match status" value="1"/>
</dbReference>
<dbReference type="Gene3D" id="3.40.630.40">
    <property type="entry name" value="Zn-dependent exopeptidases"/>
    <property type="match status" value="1"/>
</dbReference>
<feature type="domain" description="SH3b" evidence="3">
    <location>
        <begin position="289"/>
        <end position="352"/>
    </location>
</feature>
<dbReference type="SMART" id="SM00646">
    <property type="entry name" value="Ami_3"/>
    <property type="match status" value="1"/>
</dbReference>
<dbReference type="Gene3D" id="2.30.30.40">
    <property type="entry name" value="SH3 Domains"/>
    <property type="match status" value="5"/>
</dbReference>
<organism evidence="4 5">
    <name type="scientific">Fictibacillus phosphorivorans</name>
    <dbReference type="NCBI Taxonomy" id="1221500"/>
    <lineage>
        <taxon>Bacteria</taxon>
        <taxon>Bacillati</taxon>
        <taxon>Bacillota</taxon>
        <taxon>Bacilli</taxon>
        <taxon>Bacillales</taxon>
        <taxon>Fictibacillaceae</taxon>
        <taxon>Fictibacillus</taxon>
    </lineage>
</organism>
<feature type="domain" description="SH3b" evidence="3">
    <location>
        <begin position="218"/>
        <end position="287"/>
    </location>
</feature>
<feature type="domain" description="SH3b" evidence="3">
    <location>
        <begin position="75"/>
        <end position="142"/>
    </location>
</feature>
<dbReference type="Pfam" id="PF01520">
    <property type="entry name" value="Amidase_3"/>
    <property type="match status" value="1"/>
</dbReference>
<evidence type="ECO:0000313" key="4">
    <source>
        <dbReference type="EMBL" id="KZE64415.1"/>
    </source>
</evidence>
<keyword evidence="2" id="KW-0961">Cell wall biogenesis/degradation</keyword>
<dbReference type="Proteomes" id="UP000076567">
    <property type="component" value="Unassembled WGS sequence"/>
</dbReference>
<dbReference type="SUPFAM" id="SSF82057">
    <property type="entry name" value="Prokaryotic SH3-related domain"/>
    <property type="match status" value="1"/>
</dbReference>
<dbReference type="PROSITE" id="PS51781">
    <property type="entry name" value="SH3B"/>
    <property type="match status" value="4"/>
</dbReference>
<gene>
    <name evidence="4" type="ORF">AWM68_14085</name>
</gene>
<dbReference type="EMBL" id="LRFC01000038">
    <property type="protein sequence ID" value="KZE64415.1"/>
    <property type="molecule type" value="Genomic_DNA"/>
</dbReference>
<reference evidence="5" key="1">
    <citation type="submission" date="2016-01" db="EMBL/GenBank/DDBJ databases">
        <title>Draft genome of Chromobacterium sp. F49.</title>
        <authorList>
            <person name="Hong K.W."/>
        </authorList>
    </citation>
    <scope>NUCLEOTIDE SEQUENCE [LARGE SCALE GENOMIC DNA]</scope>
    <source>
        <strain evidence="5">P7IIIA</strain>
    </source>
</reference>